<dbReference type="KEGG" id="ntt:TAO_0851"/>
<keyword evidence="8 9" id="KW-0472">Membrane</keyword>
<dbReference type="Proteomes" id="UP000243679">
    <property type="component" value="Chromosome"/>
</dbReference>
<dbReference type="PANTHER" id="PTHR11562">
    <property type="entry name" value="CATION EFFLUX PROTEIN/ ZINC TRANSPORTER"/>
    <property type="match status" value="1"/>
</dbReference>
<dbReference type="Gene3D" id="1.20.1510.10">
    <property type="entry name" value="Cation efflux protein transmembrane domain"/>
    <property type="match status" value="1"/>
</dbReference>
<dbReference type="GO" id="GO:0005886">
    <property type="term" value="C:plasma membrane"/>
    <property type="evidence" value="ECO:0007669"/>
    <property type="project" value="TreeGrafter"/>
</dbReference>
<evidence type="ECO:0000256" key="9">
    <source>
        <dbReference type="SAM" id="Phobius"/>
    </source>
</evidence>
<reference evidence="12 13" key="1">
    <citation type="journal article" date="2017" name="ISME J.">
        <title>An acid-tolerant ammonia-oxidizing ?-proteobacterium from soil.</title>
        <authorList>
            <person name="Hayatsu M."/>
            <person name="Tago K."/>
            <person name="Uchiyama I."/>
            <person name="Toyoda A."/>
            <person name="Wang Y."/>
            <person name="Shimomura Y."/>
            <person name="Okubo T."/>
            <person name="Kurisu F."/>
            <person name="Hirono Y."/>
            <person name="Nonaka K."/>
            <person name="Akiyama H."/>
            <person name="Itoh T."/>
            <person name="Takami H."/>
        </authorList>
    </citation>
    <scope>NUCLEOTIDE SEQUENCE [LARGE SCALE GENOMIC DNA]</scope>
    <source>
        <strain evidence="12 13">TAO100</strain>
    </source>
</reference>
<feature type="domain" description="Cation efflux protein cytoplasmic" evidence="11">
    <location>
        <begin position="196"/>
        <end position="270"/>
    </location>
</feature>
<evidence type="ECO:0000313" key="13">
    <source>
        <dbReference type="Proteomes" id="UP000243679"/>
    </source>
</evidence>
<dbReference type="NCBIfam" id="TIGR01297">
    <property type="entry name" value="CDF"/>
    <property type="match status" value="1"/>
</dbReference>
<gene>
    <name evidence="12" type="ORF">TAO_0851</name>
</gene>
<dbReference type="SUPFAM" id="SSF160240">
    <property type="entry name" value="Cation efflux protein cytoplasmic domain-like"/>
    <property type="match status" value="1"/>
</dbReference>
<evidence type="ECO:0000256" key="7">
    <source>
        <dbReference type="ARBA" id="ARBA00023065"/>
    </source>
</evidence>
<evidence type="ECO:0000259" key="11">
    <source>
        <dbReference type="Pfam" id="PF16916"/>
    </source>
</evidence>
<evidence type="ECO:0000256" key="5">
    <source>
        <dbReference type="ARBA" id="ARBA00022906"/>
    </source>
</evidence>
<dbReference type="PANTHER" id="PTHR11562:SF17">
    <property type="entry name" value="RE54080P-RELATED"/>
    <property type="match status" value="1"/>
</dbReference>
<keyword evidence="6 9" id="KW-1133">Transmembrane helix</keyword>
<evidence type="ECO:0000256" key="3">
    <source>
        <dbReference type="ARBA" id="ARBA00022448"/>
    </source>
</evidence>
<evidence type="ECO:0000256" key="8">
    <source>
        <dbReference type="ARBA" id="ARBA00023136"/>
    </source>
</evidence>
<keyword evidence="5" id="KW-0864">Zinc transport</keyword>
<evidence type="ECO:0000313" key="12">
    <source>
        <dbReference type="EMBL" id="BAW80221.1"/>
    </source>
</evidence>
<name>A0A1Q2SM71_9GAMM</name>
<dbReference type="Pfam" id="PF01545">
    <property type="entry name" value="Cation_efflux"/>
    <property type="match status" value="1"/>
</dbReference>
<comment type="similarity">
    <text evidence="2">Belongs to the cation diffusion facilitator (CDF) transporter (TC 2.A.4) family. SLC30A subfamily.</text>
</comment>
<feature type="transmembrane region" description="Helical" evidence="9">
    <location>
        <begin position="167"/>
        <end position="184"/>
    </location>
</feature>
<evidence type="ECO:0000259" key="10">
    <source>
        <dbReference type="Pfam" id="PF01545"/>
    </source>
</evidence>
<keyword evidence="3" id="KW-0813">Transport</keyword>
<keyword evidence="7" id="KW-0406">Ion transport</keyword>
<feature type="transmembrane region" description="Helical" evidence="9">
    <location>
        <begin position="99"/>
        <end position="122"/>
    </location>
</feature>
<dbReference type="InterPro" id="IPR027470">
    <property type="entry name" value="Cation_efflux_CTD"/>
</dbReference>
<evidence type="ECO:0000256" key="6">
    <source>
        <dbReference type="ARBA" id="ARBA00022989"/>
    </source>
</evidence>
<keyword evidence="13" id="KW-1185">Reference proteome</keyword>
<accession>A0A1Q2SM71</accession>
<feature type="transmembrane region" description="Helical" evidence="9">
    <location>
        <begin position="34"/>
        <end position="51"/>
    </location>
</feature>
<organism evidence="12 13">
    <name type="scientific">Candidatus Nitrosoglobus terrae</name>
    <dbReference type="NCBI Taxonomy" id="1630141"/>
    <lineage>
        <taxon>Bacteria</taxon>
        <taxon>Pseudomonadati</taxon>
        <taxon>Pseudomonadota</taxon>
        <taxon>Gammaproteobacteria</taxon>
        <taxon>Chromatiales</taxon>
        <taxon>Chromatiaceae</taxon>
        <taxon>Candidatus Nitrosoglobus</taxon>
    </lineage>
</organism>
<dbReference type="AlphaFoldDB" id="A0A1Q2SM71"/>
<evidence type="ECO:0000256" key="2">
    <source>
        <dbReference type="ARBA" id="ARBA00008873"/>
    </source>
</evidence>
<proteinExistence type="inferred from homology"/>
<dbReference type="Pfam" id="PF16916">
    <property type="entry name" value="ZT_dimer"/>
    <property type="match status" value="1"/>
</dbReference>
<dbReference type="InterPro" id="IPR036837">
    <property type="entry name" value="Cation_efflux_CTD_sf"/>
</dbReference>
<keyword evidence="5" id="KW-0862">Zinc</keyword>
<dbReference type="InterPro" id="IPR027469">
    <property type="entry name" value="Cation_efflux_TMD_sf"/>
</dbReference>
<feature type="transmembrane region" description="Helical" evidence="9">
    <location>
        <begin position="63"/>
        <end position="87"/>
    </location>
</feature>
<dbReference type="EMBL" id="AP014836">
    <property type="protein sequence ID" value="BAW80221.1"/>
    <property type="molecule type" value="Genomic_DNA"/>
</dbReference>
<feature type="domain" description="Cation efflux protein transmembrane" evidence="10">
    <location>
        <begin position="4"/>
        <end position="192"/>
    </location>
</feature>
<evidence type="ECO:0000256" key="4">
    <source>
        <dbReference type="ARBA" id="ARBA00022692"/>
    </source>
</evidence>
<dbReference type="InterPro" id="IPR058533">
    <property type="entry name" value="Cation_efflux_TM"/>
</dbReference>
<dbReference type="GO" id="GO:0005385">
    <property type="term" value="F:zinc ion transmembrane transporter activity"/>
    <property type="evidence" value="ECO:0007669"/>
    <property type="project" value="TreeGrafter"/>
</dbReference>
<dbReference type="RefSeq" id="WP_269459381.1">
    <property type="nucleotide sequence ID" value="NZ_AP014836.1"/>
</dbReference>
<evidence type="ECO:0000256" key="1">
    <source>
        <dbReference type="ARBA" id="ARBA00004141"/>
    </source>
</evidence>
<dbReference type="InterPro" id="IPR050681">
    <property type="entry name" value="CDF/SLC30A"/>
</dbReference>
<feature type="transmembrane region" description="Helical" evidence="9">
    <location>
        <begin position="143"/>
        <end position="161"/>
    </location>
</feature>
<keyword evidence="4 9" id="KW-0812">Transmembrane</keyword>
<dbReference type="SUPFAM" id="SSF161111">
    <property type="entry name" value="Cation efflux protein transmembrane domain-like"/>
    <property type="match status" value="1"/>
</dbReference>
<dbReference type="InterPro" id="IPR002524">
    <property type="entry name" value="Cation_efflux"/>
</dbReference>
<comment type="subcellular location">
    <subcellularLocation>
        <location evidence="1">Membrane</location>
        <topology evidence="1">Multi-pass membrane protein</topology>
    </subcellularLocation>
</comment>
<sequence>MQWVLLLNGGFLITEIIGAFLTNSLALLSDATHIASDISTLIIALIAVRLGRRPPDAKRTFGYIRVEAIGAMINGIILFAVAGYILWEAAHRFRHPPEIAASSILVIAGIGLIVNIIAVYLLRVSSRENLSIKGAYLEAWGDLFSSMAVLIGTVLILFTGWNIIDSILSILIGLWMLPRIWALMHEAGNVLMESAPKGIDTHEIRAALSATPGVDSVHDLHIWALSSSQPAIAAHIVVPEHENATQLQGQLMELLKTQFGIQHITLQIESSACEGPHCDKSR</sequence>
<protein>
    <submittedName>
        <fullName evidence="12">Cation diffusion facilitator family transporter</fullName>
    </submittedName>
</protein>